<dbReference type="InterPro" id="IPR009057">
    <property type="entry name" value="Homeodomain-like_sf"/>
</dbReference>
<feature type="domain" description="HTH tetR-type" evidence="6">
    <location>
        <begin position="31"/>
        <end position="92"/>
    </location>
</feature>
<protein>
    <submittedName>
        <fullName evidence="7">TetR/AcrR family transcriptional regulator</fullName>
    </submittedName>
</protein>
<feature type="DNA-binding region" description="H-T-H motif" evidence="4">
    <location>
        <begin position="55"/>
        <end position="74"/>
    </location>
</feature>
<dbReference type="PANTHER" id="PTHR30055:SF212">
    <property type="entry name" value="TETR-FAMILY FAMILY TRANSCRIPTIONAL REGULATOR"/>
    <property type="match status" value="1"/>
</dbReference>
<evidence type="ECO:0000256" key="4">
    <source>
        <dbReference type="PROSITE-ProRule" id="PRU00335"/>
    </source>
</evidence>
<dbReference type="InterPro" id="IPR025996">
    <property type="entry name" value="MT1864/Rv1816-like_C"/>
</dbReference>
<sequence>MTGRGSPCRTLDDVSGPAEVKRRRAPRGSGEHLREEILDAATDLLLETGHAKAVSIRSVAQRVGVTPPSIYLHFADKDALLDAVCARYFEKLDEEMQRVAAGQPSAIDVLRAQGLAYVRFATETPELYRIATMGEGRPGSDVDVTLNSSAFVHMRGSIEELIAEGIYPPGDPTMLALELWTAAHGVAAMLISRPYLPWGDVEAFADRVLRAVCCGHIMSTIIDVETPPQQTIALMKEMADERPR</sequence>
<keyword evidence="8" id="KW-1185">Reference proteome</keyword>
<dbReference type="GO" id="GO:0003700">
    <property type="term" value="F:DNA-binding transcription factor activity"/>
    <property type="evidence" value="ECO:0007669"/>
    <property type="project" value="TreeGrafter"/>
</dbReference>
<keyword evidence="3" id="KW-0804">Transcription</keyword>
<dbReference type="Gene3D" id="1.10.357.10">
    <property type="entry name" value="Tetracycline Repressor, domain 2"/>
    <property type="match status" value="1"/>
</dbReference>
<dbReference type="GO" id="GO:0000976">
    <property type="term" value="F:transcription cis-regulatory region binding"/>
    <property type="evidence" value="ECO:0007669"/>
    <property type="project" value="TreeGrafter"/>
</dbReference>
<evidence type="ECO:0000256" key="2">
    <source>
        <dbReference type="ARBA" id="ARBA00023125"/>
    </source>
</evidence>
<gene>
    <name evidence="7" type="ORF">H7I41_04125</name>
</gene>
<proteinExistence type="predicted"/>
<dbReference type="RefSeq" id="WP_372503667.1">
    <property type="nucleotide sequence ID" value="NZ_JACKSJ010000026.1"/>
</dbReference>
<evidence type="ECO:0000313" key="7">
    <source>
        <dbReference type="EMBL" id="MCV7169110.1"/>
    </source>
</evidence>
<evidence type="ECO:0000256" key="1">
    <source>
        <dbReference type="ARBA" id="ARBA00023015"/>
    </source>
</evidence>
<feature type="region of interest" description="Disordered" evidence="5">
    <location>
        <begin position="1"/>
        <end position="31"/>
    </location>
</feature>
<dbReference type="PROSITE" id="PS50977">
    <property type="entry name" value="HTH_TETR_2"/>
    <property type="match status" value="1"/>
</dbReference>
<evidence type="ECO:0000259" key="6">
    <source>
        <dbReference type="PROSITE" id="PS50977"/>
    </source>
</evidence>
<comment type="caution">
    <text evidence="7">The sequence shown here is derived from an EMBL/GenBank/DDBJ whole genome shotgun (WGS) entry which is preliminary data.</text>
</comment>
<dbReference type="InterPro" id="IPR036271">
    <property type="entry name" value="Tet_transcr_reg_TetR-rel_C_sf"/>
</dbReference>
<accession>A0A9X3BLP2</accession>
<organism evidence="7 8">
    <name type="scientific">[Mycobacterium] manitobense</name>
    <dbReference type="NCBI Taxonomy" id="190147"/>
    <lineage>
        <taxon>Bacteria</taxon>
        <taxon>Bacillati</taxon>
        <taxon>Actinomycetota</taxon>
        <taxon>Actinomycetes</taxon>
        <taxon>Mycobacteriales</taxon>
        <taxon>Mycobacteriaceae</taxon>
        <taxon>Mycolicibacterium</taxon>
    </lineage>
</organism>
<evidence type="ECO:0000313" key="8">
    <source>
        <dbReference type="Proteomes" id="UP001140293"/>
    </source>
</evidence>
<dbReference type="Proteomes" id="UP001140293">
    <property type="component" value="Unassembled WGS sequence"/>
</dbReference>
<dbReference type="PANTHER" id="PTHR30055">
    <property type="entry name" value="HTH-TYPE TRANSCRIPTIONAL REGULATOR RUTR"/>
    <property type="match status" value="1"/>
</dbReference>
<dbReference type="InterPro" id="IPR001647">
    <property type="entry name" value="HTH_TetR"/>
</dbReference>
<dbReference type="SUPFAM" id="SSF48498">
    <property type="entry name" value="Tetracyclin repressor-like, C-terminal domain"/>
    <property type="match status" value="1"/>
</dbReference>
<dbReference type="Pfam" id="PF00440">
    <property type="entry name" value="TetR_N"/>
    <property type="match status" value="1"/>
</dbReference>
<dbReference type="InterPro" id="IPR050109">
    <property type="entry name" value="HTH-type_TetR-like_transc_reg"/>
</dbReference>
<keyword evidence="1" id="KW-0805">Transcription regulation</keyword>
<evidence type="ECO:0000256" key="3">
    <source>
        <dbReference type="ARBA" id="ARBA00023163"/>
    </source>
</evidence>
<name>A0A9X3BLP2_9MYCO</name>
<reference evidence="7" key="1">
    <citation type="submission" date="2020-07" db="EMBL/GenBank/DDBJ databases">
        <authorList>
            <person name="Pettersson B.M.F."/>
            <person name="Behra P.R.K."/>
            <person name="Ramesh M."/>
            <person name="Das S."/>
            <person name="Dasgupta S."/>
            <person name="Kirsebom L.A."/>
        </authorList>
    </citation>
    <scope>NUCLEOTIDE SEQUENCE</scope>
    <source>
        <strain evidence="7">DSM 44615</strain>
    </source>
</reference>
<dbReference type="Pfam" id="PF13305">
    <property type="entry name" value="TetR_C_33"/>
    <property type="match status" value="1"/>
</dbReference>
<keyword evidence="2 4" id="KW-0238">DNA-binding</keyword>
<dbReference type="EMBL" id="JACKSJ010000026">
    <property type="protein sequence ID" value="MCV7169110.1"/>
    <property type="molecule type" value="Genomic_DNA"/>
</dbReference>
<dbReference type="SUPFAM" id="SSF46689">
    <property type="entry name" value="Homeodomain-like"/>
    <property type="match status" value="1"/>
</dbReference>
<evidence type="ECO:0000256" key="5">
    <source>
        <dbReference type="SAM" id="MobiDB-lite"/>
    </source>
</evidence>
<reference evidence="7" key="2">
    <citation type="journal article" date="2022" name="BMC Genomics">
        <title>Comparative genome analysis of mycobacteria focusing on tRNA and non-coding RNA.</title>
        <authorList>
            <person name="Behra P.R.K."/>
            <person name="Pettersson B.M.F."/>
            <person name="Ramesh M."/>
            <person name="Das S."/>
            <person name="Dasgupta S."/>
            <person name="Kirsebom L.A."/>
        </authorList>
    </citation>
    <scope>NUCLEOTIDE SEQUENCE</scope>
    <source>
        <strain evidence="7">DSM 44615</strain>
    </source>
</reference>
<dbReference type="AlphaFoldDB" id="A0A9X3BLP2"/>